<evidence type="ECO:0000313" key="13">
    <source>
        <dbReference type="Proteomes" id="UP001059950"/>
    </source>
</evidence>
<dbReference type="PANTHER" id="PTHR10642:SF26">
    <property type="entry name" value="RIBONUCLEASE H1"/>
    <property type="match status" value="1"/>
</dbReference>
<comment type="subunit">
    <text evidence="3 10">Monomer.</text>
</comment>
<gene>
    <name evidence="10 12" type="primary">rnhA</name>
    <name evidence="12" type="ORF">KDX31_07505</name>
</gene>
<dbReference type="PROSITE" id="PS50879">
    <property type="entry name" value="RNASE_H_1"/>
    <property type="match status" value="1"/>
</dbReference>
<name>A0ABY5H138_9GAMM</name>
<evidence type="ECO:0000256" key="3">
    <source>
        <dbReference type="ARBA" id="ARBA00011245"/>
    </source>
</evidence>
<feature type="binding site" evidence="10">
    <location>
        <position position="134"/>
    </location>
    <ligand>
        <name>Mg(2+)</name>
        <dbReference type="ChEBI" id="CHEBI:18420"/>
        <label>2</label>
    </ligand>
</feature>
<evidence type="ECO:0000256" key="4">
    <source>
        <dbReference type="ARBA" id="ARBA00012180"/>
    </source>
</evidence>
<dbReference type="HAMAP" id="MF_00042">
    <property type="entry name" value="RNase_H"/>
    <property type="match status" value="1"/>
</dbReference>
<evidence type="ECO:0000256" key="2">
    <source>
        <dbReference type="ARBA" id="ARBA00005300"/>
    </source>
</evidence>
<dbReference type="EC" id="3.1.26.4" evidence="4 10"/>
<reference evidence="12" key="1">
    <citation type="submission" date="2021-04" db="EMBL/GenBank/DDBJ databases">
        <title>Oceanospirillales bacteria with DddD are important DMSP degraders in coastal seawater.</title>
        <authorList>
            <person name="Liu J."/>
        </authorList>
    </citation>
    <scope>NUCLEOTIDE SEQUENCE</scope>
    <source>
        <strain evidence="12">GY6</strain>
    </source>
</reference>
<organism evidence="12 13">
    <name type="scientific">Amphritea atlantica</name>
    <dbReference type="NCBI Taxonomy" id="355243"/>
    <lineage>
        <taxon>Bacteria</taxon>
        <taxon>Pseudomonadati</taxon>
        <taxon>Pseudomonadota</taxon>
        <taxon>Gammaproteobacteria</taxon>
        <taxon>Oceanospirillales</taxon>
        <taxon>Oceanospirillaceae</taxon>
        <taxon>Amphritea</taxon>
    </lineage>
</organism>
<dbReference type="InterPro" id="IPR036397">
    <property type="entry name" value="RNaseH_sf"/>
</dbReference>
<dbReference type="GO" id="GO:0004523">
    <property type="term" value="F:RNA-DNA hybrid ribonuclease activity"/>
    <property type="evidence" value="ECO:0007669"/>
    <property type="project" value="UniProtKB-EC"/>
</dbReference>
<evidence type="ECO:0000259" key="11">
    <source>
        <dbReference type="PROSITE" id="PS50879"/>
    </source>
</evidence>
<sequence>MKKKINIYTDGACKGNPGPGGWGAVLQYGDHSKELFGGALDTTNNRMELMAAIEALAALKESCEIVLTTDSQYVRKGITEWLAGWKRNGWKTSAKKPVKNDDLWKRLDEQTARHQIQWKWVKGHSGHPGNELADELANRGVEQALQQA</sequence>
<dbReference type="Proteomes" id="UP001059950">
    <property type="component" value="Chromosome"/>
</dbReference>
<keyword evidence="13" id="KW-1185">Reference proteome</keyword>
<evidence type="ECO:0000256" key="8">
    <source>
        <dbReference type="ARBA" id="ARBA00022801"/>
    </source>
</evidence>
<feature type="binding site" evidence="10">
    <location>
        <position position="10"/>
    </location>
    <ligand>
        <name>Mg(2+)</name>
        <dbReference type="ChEBI" id="CHEBI:18420"/>
        <label>1</label>
    </ligand>
</feature>
<dbReference type="Gene3D" id="3.30.420.10">
    <property type="entry name" value="Ribonuclease H-like superfamily/Ribonuclease H"/>
    <property type="match status" value="1"/>
</dbReference>
<dbReference type="CDD" id="cd09278">
    <property type="entry name" value="RNase_HI_prokaryote_like"/>
    <property type="match status" value="1"/>
</dbReference>
<protein>
    <recommendedName>
        <fullName evidence="4 10">Ribonuclease H</fullName>
        <shortName evidence="10">RNase H</shortName>
        <ecNumber evidence="4 10">3.1.26.4</ecNumber>
    </recommendedName>
</protein>
<keyword evidence="9 10" id="KW-0460">Magnesium</keyword>
<proteinExistence type="inferred from homology"/>
<dbReference type="SUPFAM" id="SSF53098">
    <property type="entry name" value="Ribonuclease H-like"/>
    <property type="match status" value="1"/>
</dbReference>
<comment type="function">
    <text evidence="10">Endonuclease that specifically degrades the RNA of RNA-DNA hybrids.</text>
</comment>
<evidence type="ECO:0000256" key="1">
    <source>
        <dbReference type="ARBA" id="ARBA00000077"/>
    </source>
</evidence>
<dbReference type="EMBL" id="CP073344">
    <property type="protein sequence ID" value="UTW04836.1"/>
    <property type="molecule type" value="Genomic_DNA"/>
</dbReference>
<keyword evidence="10" id="KW-0963">Cytoplasm</keyword>
<dbReference type="Pfam" id="PF00075">
    <property type="entry name" value="RNase_H"/>
    <property type="match status" value="1"/>
</dbReference>
<dbReference type="PANTHER" id="PTHR10642">
    <property type="entry name" value="RIBONUCLEASE H1"/>
    <property type="match status" value="1"/>
</dbReference>
<evidence type="ECO:0000256" key="9">
    <source>
        <dbReference type="ARBA" id="ARBA00022842"/>
    </source>
</evidence>
<comment type="subcellular location">
    <subcellularLocation>
        <location evidence="10">Cytoplasm</location>
    </subcellularLocation>
</comment>
<dbReference type="InterPro" id="IPR002156">
    <property type="entry name" value="RNaseH_domain"/>
</dbReference>
<comment type="cofactor">
    <cofactor evidence="10">
        <name>Mg(2+)</name>
        <dbReference type="ChEBI" id="CHEBI:18420"/>
    </cofactor>
    <text evidence="10">Binds 1 Mg(2+) ion per subunit. May bind a second metal ion at a regulatory site, or after substrate binding.</text>
</comment>
<evidence type="ECO:0000256" key="10">
    <source>
        <dbReference type="HAMAP-Rule" id="MF_00042"/>
    </source>
</evidence>
<keyword evidence="6 10" id="KW-0479">Metal-binding</keyword>
<evidence type="ECO:0000256" key="5">
    <source>
        <dbReference type="ARBA" id="ARBA00022722"/>
    </source>
</evidence>
<evidence type="ECO:0000256" key="6">
    <source>
        <dbReference type="ARBA" id="ARBA00022723"/>
    </source>
</evidence>
<comment type="similarity">
    <text evidence="2 10">Belongs to the RNase H family.</text>
</comment>
<feature type="binding site" evidence="10">
    <location>
        <position position="48"/>
    </location>
    <ligand>
        <name>Mg(2+)</name>
        <dbReference type="ChEBI" id="CHEBI:18420"/>
        <label>1</label>
    </ligand>
</feature>
<evidence type="ECO:0000313" key="12">
    <source>
        <dbReference type="EMBL" id="UTW04836.1"/>
    </source>
</evidence>
<comment type="catalytic activity">
    <reaction evidence="1 10">
        <text>Endonucleolytic cleavage to 5'-phosphomonoester.</text>
        <dbReference type="EC" id="3.1.26.4"/>
    </reaction>
</comment>
<dbReference type="InterPro" id="IPR022892">
    <property type="entry name" value="RNaseHI"/>
</dbReference>
<dbReference type="InterPro" id="IPR050092">
    <property type="entry name" value="RNase_H"/>
</dbReference>
<feature type="binding site" evidence="10">
    <location>
        <position position="10"/>
    </location>
    <ligand>
        <name>Mg(2+)</name>
        <dbReference type="ChEBI" id="CHEBI:18420"/>
        <label>2</label>
    </ligand>
</feature>
<accession>A0ABY5H138</accession>
<keyword evidence="7 10" id="KW-0255">Endonuclease</keyword>
<keyword evidence="5 10" id="KW-0540">Nuclease</keyword>
<evidence type="ECO:0000256" key="7">
    <source>
        <dbReference type="ARBA" id="ARBA00022759"/>
    </source>
</evidence>
<dbReference type="NCBIfam" id="NF001236">
    <property type="entry name" value="PRK00203.1"/>
    <property type="match status" value="1"/>
</dbReference>
<feature type="domain" description="RNase H type-1" evidence="11">
    <location>
        <begin position="1"/>
        <end position="142"/>
    </location>
</feature>
<dbReference type="InterPro" id="IPR012337">
    <property type="entry name" value="RNaseH-like_sf"/>
</dbReference>
<feature type="binding site" evidence="10">
    <location>
        <position position="70"/>
    </location>
    <ligand>
        <name>Mg(2+)</name>
        <dbReference type="ChEBI" id="CHEBI:18420"/>
        <label>1</label>
    </ligand>
</feature>
<keyword evidence="8 10" id="KW-0378">Hydrolase</keyword>